<dbReference type="PANTHER" id="PTHR12161">
    <property type="entry name" value="IST1 FAMILY MEMBER"/>
    <property type="match status" value="1"/>
</dbReference>
<dbReference type="OrthoDB" id="29853at2759"/>
<gene>
    <name evidence="2" type="ORF">RchiOBHm_Chr6g0262501</name>
</gene>
<dbReference type="GO" id="GO:0015031">
    <property type="term" value="P:protein transport"/>
    <property type="evidence" value="ECO:0007669"/>
    <property type="project" value="InterPro"/>
</dbReference>
<sequence>MKVRLEATKKKRNSVLKYLKNGFADRGLDINAYGRKKISETKVFPDKEKINKSCKESCPEECKEAVASVIYATTRFLDLPELHDLRNILAEKYGDSAQSFVNKEFVDKFKPKPLTKDMKVQVLMHDIAREYSIEWGMVPLGVIVAVARLVYDSIIKLNV</sequence>
<keyword evidence="3" id="KW-1185">Reference proteome</keyword>
<dbReference type="Gramene" id="PRQ23541">
    <property type="protein sequence ID" value="PRQ23541"/>
    <property type="gene ID" value="RchiOBHm_Chr6g0262501"/>
</dbReference>
<dbReference type="Gene3D" id="1.20.1260.60">
    <property type="entry name" value="Vacuolar protein sorting-associated protein Ist1"/>
    <property type="match status" value="1"/>
</dbReference>
<comment type="caution">
    <text evidence="2">The sequence shown here is derived from an EMBL/GenBank/DDBJ whole genome shotgun (WGS) entry which is preliminary data.</text>
</comment>
<dbReference type="Proteomes" id="UP000238479">
    <property type="component" value="Chromosome 6"/>
</dbReference>
<dbReference type="STRING" id="74649.A0A2P6PNP7"/>
<accession>A0A2P6PNP7</accession>
<evidence type="ECO:0000313" key="3">
    <source>
        <dbReference type="Proteomes" id="UP000238479"/>
    </source>
</evidence>
<organism evidence="2 3">
    <name type="scientific">Rosa chinensis</name>
    <name type="common">China rose</name>
    <dbReference type="NCBI Taxonomy" id="74649"/>
    <lineage>
        <taxon>Eukaryota</taxon>
        <taxon>Viridiplantae</taxon>
        <taxon>Streptophyta</taxon>
        <taxon>Embryophyta</taxon>
        <taxon>Tracheophyta</taxon>
        <taxon>Spermatophyta</taxon>
        <taxon>Magnoliopsida</taxon>
        <taxon>eudicotyledons</taxon>
        <taxon>Gunneridae</taxon>
        <taxon>Pentapetalae</taxon>
        <taxon>rosids</taxon>
        <taxon>fabids</taxon>
        <taxon>Rosales</taxon>
        <taxon>Rosaceae</taxon>
        <taxon>Rosoideae</taxon>
        <taxon>Rosoideae incertae sedis</taxon>
        <taxon>Rosa</taxon>
    </lineage>
</organism>
<dbReference type="AlphaFoldDB" id="A0A2P6PNP7"/>
<dbReference type="PANTHER" id="PTHR12161:SF60">
    <property type="entry name" value="REGULATOR OF VPS4 ACTIVITY IN THE MVB PATHWAY PROTEIN"/>
    <property type="match status" value="1"/>
</dbReference>
<evidence type="ECO:0000256" key="1">
    <source>
        <dbReference type="ARBA" id="ARBA00005536"/>
    </source>
</evidence>
<dbReference type="EMBL" id="PDCK01000044">
    <property type="protein sequence ID" value="PRQ23541.1"/>
    <property type="molecule type" value="Genomic_DNA"/>
</dbReference>
<dbReference type="Pfam" id="PF03398">
    <property type="entry name" value="Ist1"/>
    <property type="match status" value="1"/>
</dbReference>
<name>A0A2P6PNP7_ROSCH</name>
<reference evidence="2 3" key="1">
    <citation type="journal article" date="2018" name="Nat. Genet.">
        <title>The Rosa genome provides new insights in the design of modern roses.</title>
        <authorList>
            <person name="Bendahmane M."/>
        </authorList>
    </citation>
    <scope>NUCLEOTIDE SEQUENCE [LARGE SCALE GENOMIC DNA]</scope>
    <source>
        <strain evidence="3">cv. Old Blush</strain>
    </source>
</reference>
<evidence type="ECO:0000313" key="2">
    <source>
        <dbReference type="EMBL" id="PRQ23541.1"/>
    </source>
</evidence>
<dbReference type="InterPro" id="IPR005061">
    <property type="entry name" value="Ist1"/>
</dbReference>
<comment type="similarity">
    <text evidence="1">Belongs to the IST1 family.</text>
</comment>
<dbReference type="InterPro" id="IPR042277">
    <property type="entry name" value="IST1-like"/>
</dbReference>
<proteinExistence type="inferred from homology"/>
<protein>
    <submittedName>
        <fullName evidence="2">Putative vacuolar protein sorting-associated protein Ist1</fullName>
    </submittedName>
</protein>